<dbReference type="Proteomes" id="UP001140091">
    <property type="component" value="Unassembled WGS sequence"/>
</dbReference>
<reference evidence="2" key="1">
    <citation type="submission" date="2022-06" db="EMBL/GenBank/DDBJ databases">
        <title>Genome Sequence of Candolleomyces eurysporus.</title>
        <authorList>
            <person name="Buettner E."/>
        </authorList>
    </citation>
    <scope>NUCLEOTIDE SEQUENCE</scope>
    <source>
        <strain evidence="2">VTCC 930004</strain>
    </source>
</reference>
<name>A0A9W8JJT0_9AGAR</name>
<feature type="non-terminal residue" evidence="2">
    <location>
        <position position="400"/>
    </location>
</feature>
<proteinExistence type="predicted"/>
<organism evidence="2 3">
    <name type="scientific">Candolleomyces eurysporus</name>
    <dbReference type="NCBI Taxonomy" id="2828524"/>
    <lineage>
        <taxon>Eukaryota</taxon>
        <taxon>Fungi</taxon>
        <taxon>Dikarya</taxon>
        <taxon>Basidiomycota</taxon>
        <taxon>Agaricomycotina</taxon>
        <taxon>Agaricomycetes</taxon>
        <taxon>Agaricomycetidae</taxon>
        <taxon>Agaricales</taxon>
        <taxon>Agaricineae</taxon>
        <taxon>Psathyrellaceae</taxon>
        <taxon>Candolleomyces</taxon>
    </lineage>
</organism>
<protein>
    <submittedName>
        <fullName evidence="2">Uncharacterized protein</fullName>
    </submittedName>
</protein>
<evidence type="ECO:0000313" key="3">
    <source>
        <dbReference type="Proteomes" id="UP001140091"/>
    </source>
</evidence>
<evidence type="ECO:0000256" key="1">
    <source>
        <dbReference type="SAM" id="MobiDB-lite"/>
    </source>
</evidence>
<evidence type="ECO:0000313" key="2">
    <source>
        <dbReference type="EMBL" id="KAJ2937016.1"/>
    </source>
</evidence>
<feature type="region of interest" description="Disordered" evidence="1">
    <location>
        <begin position="112"/>
        <end position="212"/>
    </location>
</feature>
<dbReference type="EMBL" id="JANBPK010000005">
    <property type="protein sequence ID" value="KAJ2937016.1"/>
    <property type="molecule type" value="Genomic_DNA"/>
</dbReference>
<dbReference type="OrthoDB" id="2911012at2759"/>
<feature type="compositionally biased region" description="Low complexity" evidence="1">
    <location>
        <begin position="193"/>
        <end position="202"/>
    </location>
</feature>
<keyword evidence="3" id="KW-1185">Reference proteome</keyword>
<feature type="compositionally biased region" description="Basic and acidic residues" evidence="1">
    <location>
        <begin position="149"/>
        <end position="158"/>
    </location>
</feature>
<accession>A0A9W8JJT0</accession>
<gene>
    <name evidence="2" type="ORF">H1R20_g74</name>
</gene>
<dbReference type="AlphaFoldDB" id="A0A9W8JJT0"/>
<comment type="caution">
    <text evidence="2">The sequence shown here is derived from an EMBL/GenBank/DDBJ whole genome shotgun (WGS) entry which is preliminary data.</text>
</comment>
<sequence>MKRPSNMRSILRRPAPVVTSPNPLPFANFSVLMSPSLKSPHVMFMASPELVATYATHSSDTYDRAPIRVSPNPLELPGRGERYFSPSMANFKLSPAPKPKASVQKRLDSILRNSQSCASPAITDFEDPRSPRLPADSTEQVRFASFAEPEPRPLRDLGKSLSSYPRSPYPSAPLSPSPANGETSEARGRRMSDSSVDVSTRSRSVEGNTAPRKAPVARISVPFTPIPSPLKQSFKTPTTAGLQRAHKPAPLALEPKDDSTALSDEFWNAVSLGAEGETPMVTALEYPESAMEMEEVDLKSPGPAMALKSPAAGPALTFGTQDGGVWSPAPAVKQTPARESLLRSALMSPGKAAFGRVKRSYIASPSPNDPFASFPSFAAALTMAPSDPAIAYPAPVATAA</sequence>
<feature type="compositionally biased region" description="Pro residues" evidence="1">
    <location>
        <begin position="167"/>
        <end position="176"/>
    </location>
</feature>